<keyword evidence="1" id="KW-0472">Membrane</keyword>
<dbReference type="Proteomes" id="UP000241890">
    <property type="component" value="Unassembled WGS sequence"/>
</dbReference>
<feature type="transmembrane region" description="Helical" evidence="1">
    <location>
        <begin position="79"/>
        <end position="103"/>
    </location>
</feature>
<dbReference type="InParanoid" id="A0A2R5GDN6"/>
<evidence type="ECO:0000313" key="2">
    <source>
        <dbReference type="EMBL" id="GBG26763.1"/>
    </source>
</evidence>
<keyword evidence="1" id="KW-1133">Transmembrane helix</keyword>
<gene>
    <name evidence="2" type="ORF">FCC1311_029852</name>
</gene>
<reference evidence="2 3" key="1">
    <citation type="submission" date="2017-12" db="EMBL/GenBank/DDBJ databases">
        <title>Sequencing, de novo assembly and annotation of complete genome of a new Thraustochytrid species, strain FCC1311.</title>
        <authorList>
            <person name="Sedici K."/>
            <person name="Godart F."/>
            <person name="Aiese Cigliano R."/>
            <person name="Sanseverino W."/>
            <person name="Barakat M."/>
            <person name="Ortet P."/>
            <person name="Marechal E."/>
            <person name="Cagnac O."/>
            <person name="Amato A."/>
        </authorList>
    </citation>
    <scope>NUCLEOTIDE SEQUENCE [LARGE SCALE GENOMIC DNA]</scope>
</reference>
<name>A0A2R5GDN6_9STRA</name>
<keyword evidence="3" id="KW-1185">Reference proteome</keyword>
<protein>
    <recommendedName>
        <fullName evidence="4">Tetraspanin</fullName>
    </recommendedName>
</protein>
<feature type="transmembrane region" description="Helical" evidence="1">
    <location>
        <begin position="29"/>
        <end position="51"/>
    </location>
</feature>
<dbReference type="EMBL" id="BEYU01000023">
    <property type="protein sequence ID" value="GBG26763.1"/>
    <property type="molecule type" value="Genomic_DNA"/>
</dbReference>
<accession>A0A2R5GDN6</accession>
<dbReference type="AlphaFoldDB" id="A0A2R5GDN6"/>
<keyword evidence="1" id="KW-0812">Transmembrane</keyword>
<organism evidence="2 3">
    <name type="scientific">Hondaea fermentalgiana</name>
    <dbReference type="NCBI Taxonomy" id="2315210"/>
    <lineage>
        <taxon>Eukaryota</taxon>
        <taxon>Sar</taxon>
        <taxon>Stramenopiles</taxon>
        <taxon>Bigyra</taxon>
        <taxon>Labyrinthulomycetes</taxon>
        <taxon>Thraustochytrida</taxon>
        <taxon>Thraustochytriidae</taxon>
        <taxon>Hondaea</taxon>
    </lineage>
</organism>
<comment type="caution">
    <text evidence="2">The sequence shown here is derived from an EMBL/GenBank/DDBJ whole genome shotgun (WGS) entry which is preliminary data.</text>
</comment>
<feature type="transmembrane region" description="Helical" evidence="1">
    <location>
        <begin position="110"/>
        <end position="131"/>
    </location>
</feature>
<evidence type="ECO:0008006" key="4">
    <source>
        <dbReference type="Google" id="ProtNLM"/>
    </source>
</evidence>
<evidence type="ECO:0000256" key="1">
    <source>
        <dbReference type="SAM" id="Phobius"/>
    </source>
</evidence>
<proteinExistence type="predicted"/>
<evidence type="ECO:0000313" key="3">
    <source>
        <dbReference type="Proteomes" id="UP000241890"/>
    </source>
</evidence>
<sequence>MVVSEEDVPRYRSVRSELKSLESEVHGTVSTAVVVISILTGACGAVSLFFAQQVKSDAFYTFAGYVIKVMDQPQYMDQLTFGAFLSSFATFFFSFCLMLVSLFQKRRLAFFFLVMVVVAAILEICGGAIILDYIGNLDESTNGGTVQENNAARQLQDFSIAMYEQCCRLPGHVGPNAAITRLSIEPDDQRSWDNIVTCDEFYSGGYYTSLTDIEKVSESCIGSIAHVQWFEYAVTDYVCSTLNSTIVDVAGETLGTLSIEQLTAPTTLIPIAGEASQPIYGCGGGKIRSFQYMNYVWLLNVCRPAAIALISTGSLAFILGLLACASLGLTSSGEADLNMLLFNSYVEENLHPRHSTQIGSYRVSVDANRLSASQAAQANRLSTGQAAQATRSSQTESARRSIELNRASVGGAVDDAVIVGERI</sequence>